<sequence>MCAIFLNQSFFSARDKNRNLSINRFDNSPYFYPNGNFLGIQKCKCLLNLCFRTKSSIDAHNKRSKTYVFLLTKIRMQIGTRDKRVCYMSKPLKTKVL</sequence>
<dbReference type="AlphaFoldDB" id="A0A2K2A5F5"/>
<dbReference type="EMBL" id="CM009295">
    <property type="protein sequence ID" value="PNT32762.1"/>
    <property type="molecule type" value="Genomic_DNA"/>
</dbReference>
<gene>
    <name evidence="1" type="ORF">POPTR_006G206300</name>
</gene>
<keyword evidence="2" id="KW-1185">Reference proteome</keyword>
<protein>
    <submittedName>
        <fullName evidence="1">Uncharacterized protein</fullName>
    </submittedName>
</protein>
<evidence type="ECO:0000313" key="1">
    <source>
        <dbReference type="EMBL" id="PNT32762.1"/>
    </source>
</evidence>
<dbReference type="InParanoid" id="A0A2K2A5F5"/>
<reference evidence="1 2" key="1">
    <citation type="journal article" date="2006" name="Science">
        <title>The genome of black cottonwood, Populus trichocarpa (Torr. &amp; Gray).</title>
        <authorList>
            <person name="Tuskan G.A."/>
            <person name="Difazio S."/>
            <person name="Jansson S."/>
            <person name="Bohlmann J."/>
            <person name="Grigoriev I."/>
            <person name="Hellsten U."/>
            <person name="Putnam N."/>
            <person name="Ralph S."/>
            <person name="Rombauts S."/>
            <person name="Salamov A."/>
            <person name="Schein J."/>
            <person name="Sterck L."/>
            <person name="Aerts A."/>
            <person name="Bhalerao R.R."/>
            <person name="Bhalerao R.P."/>
            <person name="Blaudez D."/>
            <person name="Boerjan W."/>
            <person name="Brun A."/>
            <person name="Brunner A."/>
            <person name="Busov V."/>
            <person name="Campbell M."/>
            <person name="Carlson J."/>
            <person name="Chalot M."/>
            <person name="Chapman J."/>
            <person name="Chen G.L."/>
            <person name="Cooper D."/>
            <person name="Coutinho P.M."/>
            <person name="Couturier J."/>
            <person name="Covert S."/>
            <person name="Cronk Q."/>
            <person name="Cunningham R."/>
            <person name="Davis J."/>
            <person name="Degroeve S."/>
            <person name="Dejardin A."/>
            <person name="Depamphilis C."/>
            <person name="Detter J."/>
            <person name="Dirks B."/>
            <person name="Dubchak I."/>
            <person name="Duplessis S."/>
            <person name="Ehlting J."/>
            <person name="Ellis B."/>
            <person name="Gendler K."/>
            <person name="Goodstein D."/>
            <person name="Gribskov M."/>
            <person name="Grimwood J."/>
            <person name="Groover A."/>
            <person name="Gunter L."/>
            <person name="Hamberger B."/>
            <person name="Heinze B."/>
            <person name="Helariutta Y."/>
            <person name="Henrissat B."/>
            <person name="Holligan D."/>
            <person name="Holt R."/>
            <person name="Huang W."/>
            <person name="Islam-Faridi N."/>
            <person name="Jones S."/>
            <person name="Jones-Rhoades M."/>
            <person name="Jorgensen R."/>
            <person name="Joshi C."/>
            <person name="Kangasjarvi J."/>
            <person name="Karlsson J."/>
            <person name="Kelleher C."/>
            <person name="Kirkpatrick R."/>
            <person name="Kirst M."/>
            <person name="Kohler A."/>
            <person name="Kalluri U."/>
            <person name="Larimer F."/>
            <person name="Leebens-Mack J."/>
            <person name="Leple J.C."/>
            <person name="Locascio P."/>
            <person name="Lou Y."/>
            <person name="Lucas S."/>
            <person name="Martin F."/>
            <person name="Montanini B."/>
            <person name="Napoli C."/>
            <person name="Nelson D.R."/>
            <person name="Nelson C."/>
            <person name="Nieminen K."/>
            <person name="Nilsson O."/>
            <person name="Pereda V."/>
            <person name="Peter G."/>
            <person name="Philippe R."/>
            <person name="Pilate G."/>
            <person name="Poliakov A."/>
            <person name="Razumovskaya J."/>
            <person name="Richardson P."/>
            <person name="Rinaldi C."/>
            <person name="Ritland K."/>
            <person name="Rouze P."/>
            <person name="Ryaboy D."/>
            <person name="Schmutz J."/>
            <person name="Schrader J."/>
            <person name="Segerman B."/>
            <person name="Shin H."/>
            <person name="Siddiqui A."/>
            <person name="Sterky F."/>
            <person name="Terry A."/>
            <person name="Tsai C.J."/>
            <person name="Uberbacher E."/>
            <person name="Unneberg P."/>
            <person name="Vahala J."/>
            <person name="Wall K."/>
            <person name="Wessler S."/>
            <person name="Yang G."/>
            <person name="Yin T."/>
            <person name="Douglas C."/>
            <person name="Marra M."/>
            <person name="Sandberg G."/>
            <person name="Van de Peer Y."/>
            <person name="Rokhsar D."/>
        </authorList>
    </citation>
    <scope>NUCLEOTIDE SEQUENCE [LARGE SCALE GENOMIC DNA]</scope>
    <source>
        <strain evidence="2">cv. Nisqually</strain>
    </source>
</reference>
<dbReference type="Proteomes" id="UP000006729">
    <property type="component" value="Chromosome 6"/>
</dbReference>
<name>A0A2K2A5F5_POPTR</name>
<accession>A0A2K2A5F5</accession>
<proteinExistence type="predicted"/>
<organism evidence="1 2">
    <name type="scientific">Populus trichocarpa</name>
    <name type="common">Western balsam poplar</name>
    <name type="synonym">Populus balsamifera subsp. trichocarpa</name>
    <dbReference type="NCBI Taxonomy" id="3694"/>
    <lineage>
        <taxon>Eukaryota</taxon>
        <taxon>Viridiplantae</taxon>
        <taxon>Streptophyta</taxon>
        <taxon>Embryophyta</taxon>
        <taxon>Tracheophyta</taxon>
        <taxon>Spermatophyta</taxon>
        <taxon>Magnoliopsida</taxon>
        <taxon>eudicotyledons</taxon>
        <taxon>Gunneridae</taxon>
        <taxon>Pentapetalae</taxon>
        <taxon>rosids</taxon>
        <taxon>fabids</taxon>
        <taxon>Malpighiales</taxon>
        <taxon>Salicaceae</taxon>
        <taxon>Saliceae</taxon>
        <taxon>Populus</taxon>
    </lineage>
</organism>
<evidence type="ECO:0000313" key="2">
    <source>
        <dbReference type="Proteomes" id="UP000006729"/>
    </source>
</evidence>